<sequence length="132" mass="15334">MFRGRFKAILIQAEEYLAHMVKYVHKNPLKAKIINETICDEFNIEENMLYQTRRGVVNVPRLFAISLSCEMSGLSFTEIAKKYKIKSYKTIASSNFRLKERVKKNRKIHVKGDMQSSGNLTMATSDPYFICE</sequence>
<reference evidence="1 2" key="1">
    <citation type="journal article" date="2017" name="Environ. Microbiol. Rep.">
        <title>Genetic diversity of marine anaerobic ammonium-oxidizing bacteria as revealed by genomic and proteomic analyses of 'Candidatus Scalindua japonica'.</title>
        <authorList>
            <person name="Oshiki M."/>
            <person name="Mizuto K."/>
            <person name="Kimura Z."/>
            <person name="Kindaichi T."/>
            <person name="Satoh H."/>
            <person name="Okabe S."/>
        </authorList>
    </citation>
    <scope>NUCLEOTIDE SEQUENCE [LARGE SCALE GENOMIC DNA]</scope>
    <source>
        <strain evidence="2">husup-a2</strain>
    </source>
</reference>
<proteinExistence type="predicted"/>
<keyword evidence="2" id="KW-1185">Reference proteome</keyword>
<dbReference type="Proteomes" id="UP000218542">
    <property type="component" value="Unassembled WGS sequence"/>
</dbReference>
<organism evidence="1 2">
    <name type="scientific">Candidatus Scalindua japonica</name>
    <dbReference type="NCBI Taxonomy" id="1284222"/>
    <lineage>
        <taxon>Bacteria</taxon>
        <taxon>Pseudomonadati</taxon>
        <taxon>Planctomycetota</taxon>
        <taxon>Candidatus Brocadiia</taxon>
        <taxon>Candidatus Brocadiales</taxon>
        <taxon>Candidatus Scalinduaceae</taxon>
        <taxon>Candidatus Scalindua</taxon>
    </lineage>
</organism>
<name>A0A286TXJ8_9BACT</name>
<accession>A0A286TXJ8</accession>
<dbReference type="GO" id="GO:0043565">
    <property type="term" value="F:sequence-specific DNA binding"/>
    <property type="evidence" value="ECO:0007669"/>
    <property type="project" value="InterPro"/>
</dbReference>
<gene>
    <name evidence="1" type="ORF">SCALIN_C13_0113</name>
</gene>
<dbReference type="AlphaFoldDB" id="A0A286TXJ8"/>
<dbReference type="InterPro" id="IPR010921">
    <property type="entry name" value="Trp_repressor/repl_initiator"/>
</dbReference>
<evidence type="ECO:0000313" key="2">
    <source>
        <dbReference type="Proteomes" id="UP000218542"/>
    </source>
</evidence>
<dbReference type="SUPFAM" id="SSF48295">
    <property type="entry name" value="TrpR-like"/>
    <property type="match status" value="1"/>
</dbReference>
<evidence type="ECO:0000313" key="1">
    <source>
        <dbReference type="EMBL" id="GAX60600.1"/>
    </source>
</evidence>
<protein>
    <submittedName>
        <fullName evidence="1">Bacterial DnaA protein helix-turn-helix domain protein</fullName>
    </submittedName>
</protein>
<dbReference type="Gene3D" id="1.10.1750.10">
    <property type="match status" value="1"/>
</dbReference>
<dbReference type="EMBL" id="BAOS01000013">
    <property type="protein sequence ID" value="GAX60600.1"/>
    <property type="molecule type" value="Genomic_DNA"/>
</dbReference>
<dbReference type="RefSeq" id="WP_133111761.1">
    <property type="nucleotide sequence ID" value="NZ_BAOS01000013.1"/>
</dbReference>
<comment type="caution">
    <text evidence="1">The sequence shown here is derived from an EMBL/GenBank/DDBJ whole genome shotgun (WGS) entry which is preliminary data.</text>
</comment>